<feature type="domain" description="VTT" evidence="8">
    <location>
        <begin position="30"/>
        <end position="159"/>
    </location>
</feature>
<evidence type="ECO:0000256" key="7">
    <source>
        <dbReference type="SAM" id="Phobius"/>
    </source>
</evidence>
<gene>
    <name evidence="9" type="ORF">Cme02nite_00240</name>
</gene>
<dbReference type="EMBL" id="BONJ01000001">
    <property type="protein sequence ID" value="GIG11692.1"/>
    <property type="molecule type" value="Genomic_DNA"/>
</dbReference>
<evidence type="ECO:0000256" key="5">
    <source>
        <dbReference type="ARBA" id="ARBA00022989"/>
    </source>
</evidence>
<evidence type="ECO:0000256" key="1">
    <source>
        <dbReference type="ARBA" id="ARBA00004651"/>
    </source>
</evidence>
<keyword evidence="4 7" id="KW-0812">Transmembrane</keyword>
<evidence type="ECO:0000313" key="10">
    <source>
        <dbReference type="Proteomes" id="UP000660339"/>
    </source>
</evidence>
<protein>
    <submittedName>
        <fullName evidence="9">Membrane protein</fullName>
    </submittedName>
</protein>
<evidence type="ECO:0000256" key="6">
    <source>
        <dbReference type="ARBA" id="ARBA00023136"/>
    </source>
</evidence>
<keyword evidence="5 7" id="KW-1133">Transmembrane helix</keyword>
<evidence type="ECO:0000256" key="3">
    <source>
        <dbReference type="ARBA" id="ARBA00022475"/>
    </source>
</evidence>
<keyword evidence="6 7" id="KW-0472">Membrane</keyword>
<evidence type="ECO:0000313" key="9">
    <source>
        <dbReference type="EMBL" id="GIG11692.1"/>
    </source>
</evidence>
<feature type="transmembrane region" description="Helical" evidence="7">
    <location>
        <begin position="139"/>
        <end position="159"/>
    </location>
</feature>
<dbReference type="InterPro" id="IPR051311">
    <property type="entry name" value="DedA_domain"/>
</dbReference>
<feature type="transmembrane region" description="Helical" evidence="7">
    <location>
        <begin position="51"/>
        <end position="77"/>
    </location>
</feature>
<proteinExistence type="inferred from homology"/>
<comment type="similarity">
    <text evidence="2">Belongs to the DedA family.</text>
</comment>
<keyword evidence="3" id="KW-1003">Cell membrane</keyword>
<keyword evidence="10" id="KW-1185">Reference proteome</keyword>
<evidence type="ECO:0000256" key="4">
    <source>
        <dbReference type="ARBA" id="ARBA00022692"/>
    </source>
</evidence>
<dbReference type="PANTHER" id="PTHR42709">
    <property type="entry name" value="ALKALINE PHOSPHATASE LIKE PROTEIN"/>
    <property type="match status" value="1"/>
</dbReference>
<comment type="caution">
    <text evidence="9">The sequence shown here is derived from an EMBL/GenBank/DDBJ whole genome shotgun (WGS) entry which is preliminary data.</text>
</comment>
<dbReference type="PANTHER" id="PTHR42709:SF6">
    <property type="entry name" value="UNDECAPRENYL PHOSPHATE TRANSPORTER A"/>
    <property type="match status" value="1"/>
</dbReference>
<evidence type="ECO:0000256" key="2">
    <source>
        <dbReference type="ARBA" id="ARBA00010792"/>
    </source>
</evidence>
<feature type="transmembrane region" description="Helical" evidence="7">
    <location>
        <begin position="171"/>
        <end position="191"/>
    </location>
</feature>
<dbReference type="RefSeq" id="WP_203670839.1">
    <property type="nucleotide sequence ID" value="NZ_BAAATT010000011.1"/>
</dbReference>
<name>A0A8J3L418_9ACTN</name>
<feature type="transmembrane region" description="Helical" evidence="7">
    <location>
        <begin position="12"/>
        <end position="31"/>
    </location>
</feature>
<dbReference type="Proteomes" id="UP000660339">
    <property type="component" value="Unassembled WGS sequence"/>
</dbReference>
<reference evidence="9" key="1">
    <citation type="submission" date="2021-01" db="EMBL/GenBank/DDBJ databases">
        <title>Whole genome shotgun sequence of Catellatospora methionotrophica NBRC 14553.</title>
        <authorList>
            <person name="Komaki H."/>
            <person name="Tamura T."/>
        </authorList>
    </citation>
    <scope>NUCLEOTIDE SEQUENCE</scope>
    <source>
        <strain evidence="9">NBRC 14553</strain>
    </source>
</reference>
<dbReference type="Pfam" id="PF09335">
    <property type="entry name" value="VTT_dom"/>
    <property type="match status" value="1"/>
</dbReference>
<dbReference type="InterPro" id="IPR032816">
    <property type="entry name" value="VTT_dom"/>
</dbReference>
<dbReference type="GO" id="GO:0005886">
    <property type="term" value="C:plasma membrane"/>
    <property type="evidence" value="ECO:0007669"/>
    <property type="project" value="UniProtKB-SubCell"/>
</dbReference>
<dbReference type="AlphaFoldDB" id="A0A8J3L418"/>
<accession>A0A8J3L418</accession>
<organism evidence="9 10">
    <name type="scientific">Catellatospora methionotrophica</name>
    <dbReference type="NCBI Taxonomy" id="121620"/>
    <lineage>
        <taxon>Bacteria</taxon>
        <taxon>Bacillati</taxon>
        <taxon>Actinomycetota</taxon>
        <taxon>Actinomycetes</taxon>
        <taxon>Micromonosporales</taxon>
        <taxon>Micromonosporaceae</taxon>
        <taxon>Catellatospora</taxon>
    </lineage>
</organism>
<evidence type="ECO:0000259" key="8">
    <source>
        <dbReference type="Pfam" id="PF09335"/>
    </source>
</evidence>
<sequence>MDEWITSVMDRLGVFGVGALIALETVLPPIPSEVILPLAGFQAHAGKLNPLAVWAAATVGALVGALALYALGAWLGYRRLHRLAHRRWFIIASPSDVERGRELFDRHGSWVVAAARCVPVLRSLVSLPAGMVRMPVLKFSALTLLGAGMWNAAFITAGWHLSERWEVVQRYGRPITIGVVVLLALALGWTVRRRIKQSTPAT</sequence>
<comment type="subcellular location">
    <subcellularLocation>
        <location evidence="1">Cell membrane</location>
        <topology evidence="1">Multi-pass membrane protein</topology>
    </subcellularLocation>
</comment>